<comment type="caution">
    <text evidence="3">The sequence shown here is derived from an EMBL/GenBank/DDBJ whole genome shotgun (WGS) entry which is preliminary data.</text>
</comment>
<evidence type="ECO:0000256" key="1">
    <source>
        <dbReference type="SAM" id="SignalP"/>
    </source>
</evidence>
<keyword evidence="4" id="KW-1185">Reference proteome</keyword>
<protein>
    <submittedName>
        <fullName evidence="3">Porin family protein</fullName>
    </submittedName>
</protein>
<dbReference type="Proteomes" id="UP001254488">
    <property type="component" value="Unassembled WGS sequence"/>
</dbReference>
<proteinExistence type="predicted"/>
<name>A0ABU2YB64_9FLAO</name>
<dbReference type="RefSeq" id="WP_311331942.1">
    <property type="nucleotide sequence ID" value="NZ_JAVRHZ010000001.1"/>
</dbReference>
<dbReference type="InterPro" id="IPR011250">
    <property type="entry name" value="OMP/PagP_B-barrel"/>
</dbReference>
<accession>A0ABU2YB64</accession>
<reference evidence="3 4" key="1">
    <citation type="submission" date="2023-09" db="EMBL/GenBank/DDBJ databases">
        <authorList>
            <person name="Rey-Velasco X."/>
        </authorList>
    </citation>
    <scope>NUCLEOTIDE SEQUENCE [LARGE SCALE GENOMIC DNA]</scope>
    <source>
        <strain evidence="3 4">W242</strain>
    </source>
</reference>
<feature type="chain" id="PRO_5045725043" evidence="1">
    <location>
        <begin position="19"/>
        <end position="184"/>
    </location>
</feature>
<organism evidence="3 4">
    <name type="scientific">Patiriisocius hiemis</name>
    <dbReference type="NCBI Taxonomy" id="3075604"/>
    <lineage>
        <taxon>Bacteria</taxon>
        <taxon>Pseudomonadati</taxon>
        <taxon>Bacteroidota</taxon>
        <taxon>Flavobacteriia</taxon>
        <taxon>Flavobacteriales</taxon>
        <taxon>Flavobacteriaceae</taxon>
        <taxon>Patiriisocius</taxon>
    </lineage>
</organism>
<gene>
    <name evidence="3" type="ORF">RM538_03160</name>
</gene>
<dbReference type="EMBL" id="JAVRHZ010000001">
    <property type="protein sequence ID" value="MDT0554987.1"/>
    <property type="molecule type" value="Genomic_DNA"/>
</dbReference>
<dbReference type="SUPFAM" id="SSF56925">
    <property type="entry name" value="OMPA-like"/>
    <property type="match status" value="1"/>
</dbReference>
<evidence type="ECO:0000313" key="4">
    <source>
        <dbReference type="Proteomes" id="UP001254488"/>
    </source>
</evidence>
<sequence length="184" mass="19699">MKKLILITLALISTSTFFGQGLDLGIKAGVNFATITDASGLDNRTGFVGGVFVGGKFNDKIGLQADLLYSQQGAEFELGEFDLNYVNVPIVLKYYLTDIVNVQLGPQFGILIDDDTQTVVGETINDIATNDFDLSGVVGVGLDIPLGIRVEGRYNFGLSDVPDNDGFDKGKNSVITLSLGYSFL</sequence>
<keyword evidence="1" id="KW-0732">Signal</keyword>
<dbReference type="Gene3D" id="2.40.160.20">
    <property type="match status" value="1"/>
</dbReference>
<dbReference type="InterPro" id="IPR025665">
    <property type="entry name" value="Beta-barrel_OMP_2"/>
</dbReference>
<evidence type="ECO:0000259" key="2">
    <source>
        <dbReference type="Pfam" id="PF13568"/>
    </source>
</evidence>
<dbReference type="Pfam" id="PF13568">
    <property type="entry name" value="OMP_b-brl_2"/>
    <property type="match status" value="1"/>
</dbReference>
<feature type="signal peptide" evidence="1">
    <location>
        <begin position="1"/>
        <end position="18"/>
    </location>
</feature>
<feature type="domain" description="Outer membrane protein beta-barrel" evidence="2">
    <location>
        <begin position="20"/>
        <end position="161"/>
    </location>
</feature>
<evidence type="ECO:0000313" key="3">
    <source>
        <dbReference type="EMBL" id="MDT0554987.1"/>
    </source>
</evidence>